<dbReference type="InterPro" id="IPR019887">
    <property type="entry name" value="Tscrpt_reg_AsnC/Lrp_C"/>
</dbReference>
<dbReference type="Gene3D" id="1.10.10.10">
    <property type="entry name" value="Winged helix-like DNA-binding domain superfamily/Winged helix DNA-binding domain"/>
    <property type="match status" value="1"/>
</dbReference>
<dbReference type="InterPro" id="IPR036390">
    <property type="entry name" value="WH_DNA-bd_sf"/>
</dbReference>
<dbReference type="SUPFAM" id="SSF46785">
    <property type="entry name" value="Winged helix' DNA-binding domain"/>
    <property type="match status" value="1"/>
</dbReference>
<dbReference type="SMART" id="SM00344">
    <property type="entry name" value="HTH_ASNC"/>
    <property type="match status" value="1"/>
</dbReference>
<dbReference type="PANTHER" id="PTHR30154">
    <property type="entry name" value="LEUCINE-RESPONSIVE REGULATORY PROTEIN"/>
    <property type="match status" value="1"/>
</dbReference>
<dbReference type="AlphaFoldDB" id="A0A1H6B476"/>
<dbReference type="RefSeq" id="WP_103914556.1">
    <property type="nucleotide sequence ID" value="NZ_FNUS01000007.1"/>
</dbReference>
<proteinExistence type="predicted"/>
<evidence type="ECO:0000256" key="2">
    <source>
        <dbReference type="ARBA" id="ARBA00023125"/>
    </source>
</evidence>
<dbReference type="PRINTS" id="PR00033">
    <property type="entry name" value="HTHASNC"/>
</dbReference>
<dbReference type="InterPro" id="IPR011008">
    <property type="entry name" value="Dimeric_a/b-barrel"/>
</dbReference>
<keyword evidence="1" id="KW-0805">Transcription regulation</keyword>
<evidence type="ECO:0000256" key="1">
    <source>
        <dbReference type="ARBA" id="ARBA00023015"/>
    </source>
</evidence>
<dbReference type="OrthoDB" id="9800326at2"/>
<dbReference type="Gene3D" id="3.30.70.920">
    <property type="match status" value="1"/>
</dbReference>
<dbReference type="Pfam" id="PF01037">
    <property type="entry name" value="AsnC_trans_reg"/>
    <property type="match status" value="1"/>
</dbReference>
<feature type="domain" description="HTH asnC-type" evidence="4">
    <location>
        <begin position="1"/>
        <end position="62"/>
    </location>
</feature>
<dbReference type="InterPro" id="IPR036388">
    <property type="entry name" value="WH-like_DNA-bd_sf"/>
</dbReference>
<dbReference type="InterPro" id="IPR019888">
    <property type="entry name" value="Tscrpt_reg_AsnC-like"/>
</dbReference>
<keyword evidence="3" id="KW-0804">Transcription</keyword>
<dbReference type="Pfam" id="PF13412">
    <property type="entry name" value="HTH_24"/>
    <property type="match status" value="1"/>
</dbReference>
<name>A0A1H6B476_9FLAO</name>
<dbReference type="GO" id="GO:0005829">
    <property type="term" value="C:cytosol"/>
    <property type="evidence" value="ECO:0007669"/>
    <property type="project" value="TreeGrafter"/>
</dbReference>
<evidence type="ECO:0000313" key="6">
    <source>
        <dbReference type="Proteomes" id="UP000236738"/>
    </source>
</evidence>
<dbReference type="SUPFAM" id="SSF54909">
    <property type="entry name" value="Dimeric alpha+beta barrel"/>
    <property type="match status" value="1"/>
</dbReference>
<dbReference type="EMBL" id="FNUS01000007">
    <property type="protein sequence ID" value="SEG55651.1"/>
    <property type="molecule type" value="Genomic_DNA"/>
</dbReference>
<dbReference type="InterPro" id="IPR000485">
    <property type="entry name" value="AsnC-type_HTH_dom"/>
</dbReference>
<dbReference type="PROSITE" id="PS50956">
    <property type="entry name" value="HTH_ASNC_2"/>
    <property type="match status" value="1"/>
</dbReference>
<evidence type="ECO:0000313" key="5">
    <source>
        <dbReference type="EMBL" id="SEG55651.1"/>
    </source>
</evidence>
<dbReference type="GO" id="GO:0043565">
    <property type="term" value="F:sequence-specific DNA binding"/>
    <property type="evidence" value="ECO:0007669"/>
    <property type="project" value="InterPro"/>
</dbReference>
<keyword evidence="6" id="KW-1185">Reference proteome</keyword>
<protein>
    <submittedName>
        <fullName evidence="5">DNA-binding transcriptional regulator, Lrp family</fullName>
    </submittedName>
</protein>
<accession>A0A1H6B476</accession>
<dbReference type="GO" id="GO:0043200">
    <property type="term" value="P:response to amino acid"/>
    <property type="evidence" value="ECO:0007669"/>
    <property type="project" value="TreeGrafter"/>
</dbReference>
<evidence type="ECO:0000259" key="4">
    <source>
        <dbReference type="PROSITE" id="PS50956"/>
    </source>
</evidence>
<evidence type="ECO:0000256" key="3">
    <source>
        <dbReference type="ARBA" id="ARBA00023163"/>
    </source>
</evidence>
<sequence>MDAKDKMILGLLQEDSTISVKDVAEKIGLTFTPTYERIKQLEKNNVIEKYVAILNREKIGLNIIVYCNIRLKEQSQKTLEDFEKHMQKFEEVQEIISLSGEYDYMLKIIVKDINSYNDFAVNVISNSPNIWQYHSLIALSEVKKTTKYKID</sequence>
<dbReference type="PANTHER" id="PTHR30154:SF17">
    <property type="entry name" value="DNA-BINDING TRANSCRIPTIONAL ACTIVATOR DECR"/>
    <property type="match status" value="1"/>
</dbReference>
<dbReference type="Proteomes" id="UP000236738">
    <property type="component" value="Unassembled WGS sequence"/>
</dbReference>
<gene>
    <name evidence="5" type="ORF">SAMN05421847_2714</name>
</gene>
<keyword evidence="2 5" id="KW-0238">DNA-binding</keyword>
<reference evidence="6" key="1">
    <citation type="submission" date="2016-10" db="EMBL/GenBank/DDBJ databases">
        <authorList>
            <person name="Varghese N."/>
            <person name="Submissions S."/>
        </authorList>
    </citation>
    <scope>NUCLEOTIDE SEQUENCE [LARGE SCALE GENOMIC DNA]</scope>
    <source>
        <strain evidence="6">DSM 21580</strain>
    </source>
</reference>
<organism evidence="5 6">
    <name type="scientific">Halpernia humi</name>
    <dbReference type="NCBI Taxonomy" id="493375"/>
    <lineage>
        <taxon>Bacteria</taxon>
        <taxon>Pseudomonadati</taxon>
        <taxon>Bacteroidota</taxon>
        <taxon>Flavobacteriia</taxon>
        <taxon>Flavobacteriales</taxon>
        <taxon>Weeksellaceae</taxon>
        <taxon>Chryseobacterium group</taxon>
        <taxon>Halpernia</taxon>
    </lineage>
</organism>